<gene>
    <name evidence="1" type="ORF">GMARGA_LOCUS5035</name>
</gene>
<evidence type="ECO:0000313" key="2">
    <source>
        <dbReference type="Proteomes" id="UP000789901"/>
    </source>
</evidence>
<dbReference type="EMBL" id="CAJVQB010002080">
    <property type="protein sequence ID" value="CAG8561401.1"/>
    <property type="molecule type" value="Genomic_DNA"/>
</dbReference>
<evidence type="ECO:0000313" key="1">
    <source>
        <dbReference type="EMBL" id="CAG8561401.1"/>
    </source>
</evidence>
<sequence>MFEVNWLLDVDIDTLVIDVSEASFSDSESTLAAIVLLERTDRERMSKTLSSLYSILKFIQF</sequence>
<comment type="caution">
    <text evidence="1">The sequence shown here is derived from an EMBL/GenBank/DDBJ whole genome shotgun (WGS) entry which is preliminary data.</text>
</comment>
<accession>A0ABN7UEM7</accession>
<protein>
    <submittedName>
        <fullName evidence="1">3114_t:CDS:1</fullName>
    </submittedName>
</protein>
<organism evidence="1 2">
    <name type="scientific">Gigaspora margarita</name>
    <dbReference type="NCBI Taxonomy" id="4874"/>
    <lineage>
        <taxon>Eukaryota</taxon>
        <taxon>Fungi</taxon>
        <taxon>Fungi incertae sedis</taxon>
        <taxon>Mucoromycota</taxon>
        <taxon>Glomeromycotina</taxon>
        <taxon>Glomeromycetes</taxon>
        <taxon>Diversisporales</taxon>
        <taxon>Gigasporaceae</taxon>
        <taxon>Gigaspora</taxon>
    </lineage>
</organism>
<name>A0ABN7UEM7_GIGMA</name>
<proteinExistence type="predicted"/>
<keyword evidence="2" id="KW-1185">Reference proteome</keyword>
<dbReference type="Proteomes" id="UP000789901">
    <property type="component" value="Unassembled WGS sequence"/>
</dbReference>
<reference evidence="1 2" key="1">
    <citation type="submission" date="2021-06" db="EMBL/GenBank/DDBJ databases">
        <authorList>
            <person name="Kallberg Y."/>
            <person name="Tangrot J."/>
            <person name="Rosling A."/>
        </authorList>
    </citation>
    <scope>NUCLEOTIDE SEQUENCE [LARGE SCALE GENOMIC DNA]</scope>
    <source>
        <strain evidence="1 2">120-4 pot B 10/14</strain>
    </source>
</reference>